<dbReference type="InterPro" id="IPR001969">
    <property type="entry name" value="Aspartic_peptidase_AS"/>
</dbReference>
<proteinExistence type="predicted"/>
<gene>
    <name evidence="1" type="ORF">DPMN_006393</name>
</gene>
<dbReference type="AlphaFoldDB" id="A0A9D4MRV5"/>
<keyword evidence="2" id="KW-1185">Reference proteome</keyword>
<reference evidence="1" key="1">
    <citation type="journal article" date="2019" name="bioRxiv">
        <title>The Genome of the Zebra Mussel, Dreissena polymorpha: A Resource for Invasive Species Research.</title>
        <authorList>
            <person name="McCartney M.A."/>
            <person name="Auch B."/>
            <person name="Kono T."/>
            <person name="Mallez S."/>
            <person name="Zhang Y."/>
            <person name="Obille A."/>
            <person name="Becker A."/>
            <person name="Abrahante J.E."/>
            <person name="Garbe J."/>
            <person name="Badalamenti J.P."/>
            <person name="Herman A."/>
            <person name="Mangelson H."/>
            <person name="Liachko I."/>
            <person name="Sullivan S."/>
            <person name="Sone E.D."/>
            <person name="Koren S."/>
            <person name="Silverstein K.A.T."/>
            <person name="Beckman K.B."/>
            <person name="Gohl D.M."/>
        </authorList>
    </citation>
    <scope>NUCLEOTIDE SEQUENCE</scope>
    <source>
        <strain evidence="1">Duluth1</strain>
        <tissue evidence="1">Whole animal</tissue>
    </source>
</reference>
<protein>
    <recommendedName>
        <fullName evidence="3">Peptidase A2 domain-containing protein</fullName>
    </recommendedName>
</protein>
<comment type="caution">
    <text evidence="1">The sequence shown here is derived from an EMBL/GenBank/DDBJ whole genome shotgun (WGS) entry which is preliminary data.</text>
</comment>
<dbReference type="GO" id="GO:0004190">
    <property type="term" value="F:aspartic-type endopeptidase activity"/>
    <property type="evidence" value="ECO:0007669"/>
    <property type="project" value="InterPro"/>
</dbReference>
<organism evidence="1 2">
    <name type="scientific">Dreissena polymorpha</name>
    <name type="common">Zebra mussel</name>
    <name type="synonym">Mytilus polymorpha</name>
    <dbReference type="NCBI Taxonomy" id="45954"/>
    <lineage>
        <taxon>Eukaryota</taxon>
        <taxon>Metazoa</taxon>
        <taxon>Spiralia</taxon>
        <taxon>Lophotrochozoa</taxon>
        <taxon>Mollusca</taxon>
        <taxon>Bivalvia</taxon>
        <taxon>Autobranchia</taxon>
        <taxon>Heteroconchia</taxon>
        <taxon>Euheterodonta</taxon>
        <taxon>Imparidentia</taxon>
        <taxon>Neoheterodontei</taxon>
        <taxon>Myida</taxon>
        <taxon>Dreissenoidea</taxon>
        <taxon>Dreissenidae</taxon>
        <taxon>Dreissena</taxon>
    </lineage>
</organism>
<dbReference type="GO" id="GO:0006508">
    <property type="term" value="P:proteolysis"/>
    <property type="evidence" value="ECO:0007669"/>
    <property type="project" value="InterPro"/>
</dbReference>
<dbReference type="PROSITE" id="PS00141">
    <property type="entry name" value="ASP_PROTEASE"/>
    <property type="match status" value="1"/>
</dbReference>
<reference evidence="1" key="2">
    <citation type="submission" date="2020-11" db="EMBL/GenBank/DDBJ databases">
        <authorList>
            <person name="McCartney M.A."/>
            <person name="Auch B."/>
            <person name="Kono T."/>
            <person name="Mallez S."/>
            <person name="Becker A."/>
            <person name="Gohl D.M."/>
            <person name="Silverstein K.A.T."/>
            <person name="Koren S."/>
            <person name="Bechman K.B."/>
            <person name="Herman A."/>
            <person name="Abrahante J.E."/>
            <person name="Garbe J."/>
        </authorList>
    </citation>
    <scope>NUCLEOTIDE SEQUENCE</scope>
    <source>
        <strain evidence="1">Duluth1</strain>
        <tissue evidence="1">Whole animal</tissue>
    </source>
</reference>
<evidence type="ECO:0000313" key="1">
    <source>
        <dbReference type="EMBL" id="KAH3882453.1"/>
    </source>
</evidence>
<accession>A0A9D4MRV5</accession>
<dbReference type="Proteomes" id="UP000828390">
    <property type="component" value="Unassembled WGS sequence"/>
</dbReference>
<dbReference type="Gene3D" id="2.40.70.10">
    <property type="entry name" value="Acid Proteases"/>
    <property type="match status" value="1"/>
</dbReference>
<dbReference type="EMBL" id="JAIWYP010000001">
    <property type="protein sequence ID" value="KAH3882453.1"/>
    <property type="molecule type" value="Genomic_DNA"/>
</dbReference>
<evidence type="ECO:0000313" key="2">
    <source>
        <dbReference type="Proteomes" id="UP000828390"/>
    </source>
</evidence>
<dbReference type="SUPFAM" id="SSF50630">
    <property type="entry name" value="Acid proteases"/>
    <property type="match status" value="1"/>
</dbReference>
<sequence>MKGGRELSTGVYIRGLIGETTVTFTADTGASRTMVSTRVYDQLSTKDRPVLKGSVKLRGTGGSPIREMGISEFNMV</sequence>
<name>A0A9D4MRV5_DREPO</name>
<dbReference type="InterPro" id="IPR021109">
    <property type="entry name" value="Peptidase_aspartic_dom_sf"/>
</dbReference>
<evidence type="ECO:0008006" key="3">
    <source>
        <dbReference type="Google" id="ProtNLM"/>
    </source>
</evidence>